<comment type="caution">
    <text evidence="2">The sequence shown here is derived from an EMBL/GenBank/DDBJ whole genome shotgun (WGS) entry which is preliminary data.</text>
</comment>
<dbReference type="RefSeq" id="WP_320182377.1">
    <property type="nucleotide sequence ID" value="NZ_CP138332.1"/>
</dbReference>
<accession>A0ABW6BAT5</accession>
<evidence type="ECO:0000313" key="3">
    <source>
        <dbReference type="Proteomes" id="UP001597525"/>
    </source>
</evidence>
<sequence>MKYFLFFCLILTAHNTWAQHVVQGKVIDAEKREAVAGATVYINNSTVRTSTNKAGEYYLQLPAAGRYELVISAMGHELASFELVVDGNTKKDAVLQQKNLEIDEVTVTAYLKDGWKQWGMYFTESFIGMSSFAKQTKILNPEVLRFRYQATEKVLQVSATEPLQISNRALGYEINYDLLDYHMDFRSGHLYYEGFASFQDSKKISNKMHKNRQAAYMTSFMRFIRSTYSHSWKADGYNVRELIRVVNQERQRVDSLMKLINKRVYTDFRGDWPAFYAAQNSYTVDSVERFRSTLQQPKAYDVLKEELSEEQVIKKTSKDDMQTIHYENYLRITHASIVPEEAYLFWNKKADGSSLLLLAPQSVVYIDALGNFAPAANWIQEGYWAWYSKLSTMLPLDYKDNTQPK</sequence>
<keyword evidence="3" id="KW-1185">Reference proteome</keyword>
<organism evidence="2 3">
    <name type="scientific">Sphingobacterium bambusae</name>
    <dbReference type="NCBI Taxonomy" id="662858"/>
    <lineage>
        <taxon>Bacteria</taxon>
        <taxon>Pseudomonadati</taxon>
        <taxon>Bacteroidota</taxon>
        <taxon>Sphingobacteriia</taxon>
        <taxon>Sphingobacteriales</taxon>
        <taxon>Sphingobacteriaceae</taxon>
        <taxon>Sphingobacterium</taxon>
    </lineage>
</organism>
<dbReference type="Proteomes" id="UP001597525">
    <property type="component" value="Unassembled WGS sequence"/>
</dbReference>
<proteinExistence type="predicted"/>
<evidence type="ECO:0000256" key="1">
    <source>
        <dbReference type="SAM" id="SignalP"/>
    </source>
</evidence>
<reference evidence="3" key="1">
    <citation type="journal article" date="2019" name="Int. J. Syst. Evol. Microbiol.">
        <title>The Global Catalogue of Microorganisms (GCM) 10K type strain sequencing project: providing services to taxonomists for standard genome sequencing and annotation.</title>
        <authorList>
            <consortium name="The Broad Institute Genomics Platform"/>
            <consortium name="The Broad Institute Genome Sequencing Center for Infectious Disease"/>
            <person name="Wu L."/>
            <person name="Ma J."/>
        </authorList>
    </citation>
    <scope>NUCLEOTIDE SEQUENCE [LARGE SCALE GENOMIC DNA]</scope>
    <source>
        <strain evidence="3">KCTC 22814</strain>
    </source>
</reference>
<gene>
    <name evidence="2" type="ORF">ACFS7Y_04730</name>
</gene>
<protein>
    <submittedName>
        <fullName evidence="2">Carboxypeptidase-like regulatory domain-containing protein</fullName>
    </submittedName>
</protein>
<feature type="signal peptide" evidence="1">
    <location>
        <begin position="1"/>
        <end position="18"/>
    </location>
</feature>
<dbReference type="SUPFAM" id="SSF49464">
    <property type="entry name" value="Carboxypeptidase regulatory domain-like"/>
    <property type="match status" value="1"/>
</dbReference>
<feature type="chain" id="PRO_5046048117" evidence="1">
    <location>
        <begin position="19"/>
        <end position="405"/>
    </location>
</feature>
<name>A0ABW6BAT5_9SPHI</name>
<dbReference type="Pfam" id="PF13715">
    <property type="entry name" value="CarbopepD_reg_2"/>
    <property type="match status" value="1"/>
</dbReference>
<dbReference type="InterPro" id="IPR008969">
    <property type="entry name" value="CarboxyPept-like_regulatory"/>
</dbReference>
<dbReference type="Gene3D" id="2.60.40.1120">
    <property type="entry name" value="Carboxypeptidase-like, regulatory domain"/>
    <property type="match status" value="1"/>
</dbReference>
<evidence type="ECO:0000313" key="2">
    <source>
        <dbReference type="EMBL" id="MFD2966675.1"/>
    </source>
</evidence>
<dbReference type="EMBL" id="JBHUPB010000004">
    <property type="protein sequence ID" value="MFD2966675.1"/>
    <property type="molecule type" value="Genomic_DNA"/>
</dbReference>
<keyword evidence="1" id="KW-0732">Signal</keyword>